<evidence type="ECO:0000256" key="2">
    <source>
        <dbReference type="ARBA" id="ARBA00022491"/>
    </source>
</evidence>
<keyword evidence="2" id="KW-0678">Repressor</keyword>
<dbReference type="SUPFAM" id="SSF47459">
    <property type="entry name" value="HLH, helix-loop-helix DNA-binding domain"/>
    <property type="match status" value="1"/>
</dbReference>
<dbReference type="GO" id="GO:0046983">
    <property type="term" value="F:protein dimerization activity"/>
    <property type="evidence" value="ECO:0007669"/>
    <property type="project" value="InterPro"/>
</dbReference>
<comment type="function">
    <text evidence="7">Binds DNA as a heterodimer with MAX and represses transcription. Binds to the canonical E box sequence 5'-CACGTG-3' and, with higher affinity, to 5'-CACGCG-3'.</text>
</comment>
<keyword evidence="4" id="KW-0238">DNA-binding</keyword>
<dbReference type="Pfam" id="PF00010">
    <property type="entry name" value="HLH"/>
    <property type="match status" value="1"/>
</dbReference>
<sequence length="686" mass="74705">MRSPGFAGGRSNRAGQESGGRTLTRTRLALLCVFPCSHRHLVAIHFFTYARIYFPFGRIKNRPFALRRITGHGDLGPAGVNRAHGASYRETACPSSVFFLLPSRATGSPAERVLRAMSIDTLLEAARYLEWQAQQQQITREEEQRKEKQLINREAESMRVELVTSLSQPIRANHVTWGNDTHRQQPYHHPAPPPPSLPSTQVPITVIPMVPVVTTTQSAPPINFTAQIATSLNGSPPAKNLSFPPQQQQQQQQHHHHHPHPASPHLLCPPHIKVETSPQLKVETSPLIKVETSPLIKVETCPLIKVESSPLIKVESSPQMIGAQPSQSQPQIQIQYTTSISTNGSGSQHALVPHQSPPSSQPRRAHLKDCFETLKKNVPNVDEKKTSNLSVLRSALRYIQTLKRKEKEYEHEMERLAREKISTQQRLAELKNELSQCMDVMEIDRVLRQTIQPEDDQASTSTASAPVIQAQQLLTSHLSIQHATLPLGVLTTSSPSAPPQAIAPAPGPPPPQLAHPIQQLQPTVIAHAAISHPSVIQAVNHGLPSNLKHLTHIAPSPGPVSSMSSMSTMSSMSSMPQTIAPGAHQQISAQPIGHITGVSVSQPTMVGHITHTFTHHTLPHVHANPQANTNGAQMNSTAVISQGHPSLGKPTAVLAPHPQLVGQAAVLNPVTMVTVPTFPVSTLKLA</sequence>
<comment type="subunit">
    <text evidence="8">Efficient DNA binding requires dimerization with another bHLH protein. Binds DNA as a homodimer or a heterodimer with MAX.</text>
</comment>
<evidence type="ECO:0000259" key="13">
    <source>
        <dbReference type="PROSITE" id="PS50888"/>
    </source>
</evidence>
<dbReference type="AlphaFoldDB" id="A0A7J5XV46"/>
<evidence type="ECO:0000256" key="10">
    <source>
        <dbReference type="ARBA" id="ARBA00083368"/>
    </source>
</evidence>
<evidence type="ECO:0000256" key="3">
    <source>
        <dbReference type="ARBA" id="ARBA00023015"/>
    </source>
</evidence>
<evidence type="ECO:0000256" key="12">
    <source>
        <dbReference type="SAM" id="MobiDB-lite"/>
    </source>
</evidence>
<feature type="domain" description="BHLH" evidence="13">
    <location>
        <begin position="351"/>
        <end position="402"/>
    </location>
</feature>
<feature type="region of interest" description="Disordered" evidence="12">
    <location>
        <begin position="342"/>
        <end position="364"/>
    </location>
</feature>
<protein>
    <recommendedName>
        <fullName evidence="9">Max-binding protein MNT</fullName>
    </recommendedName>
    <alternativeName>
        <fullName evidence="10">Myc antagonist MNT</fullName>
    </alternativeName>
</protein>
<keyword evidence="3" id="KW-0805">Transcription regulation</keyword>
<evidence type="ECO:0000313" key="15">
    <source>
        <dbReference type="Proteomes" id="UP000518266"/>
    </source>
</evidence>
<evidence type="ECO:0000256" key="4">
    <source>
        <dbReference type="ARBA" id="ARBA00023125"/>
    </source>
</evidence>
<keyword evidence="5" id="KW-0804">Transcription</keyword>
<feature type="region of interest" description="Disordered" evidence="12">
    <location>
        <begin position="179"/>
        <end position="202"/>
    </location>
</feature>
<evidence type="ECO:0000256" key="6">
    <source>
        <dbReference type="ARBA" id="ARBA00023242"/>
    </source>
</evidence>
<keyword evidence="6" id="KW-0539">Nucleus</keyword>
<evidence type="ECO:0000256" key="1">
    <source>
        <dbReference type="ARBA" id="ARBA00004123"/>
    </source>
</evidence>
<feature type="region of interest" description="Disordered" evidence="12">
    <location>
        <begin position="557"/>
        <end position="576"/>
    </location>
</feature>
<gene>
    <name evidence="14" type="ORF">F7725_006858</name>
</gene>
<accession>A0A7J5XV46</accession>
<organism evidence="14 15">
    <name type="scientific">Dissostichus mawsoni</name>
    <name type="common">Antarctic cod</name>
    <dbReference type="NCBI Taxonomy" id="36200"/>
    <lineage>
        <taxon>Eukaryota</taxon>
        <taxon>Metazoa</taxon>
        <taxon>Chordata</taxon>
        <taxon>Craniata</taxon>
        <taxon>Vertebrata</taxon>
        <taxon>Euteleostomi</taxon>
        <taxon>Actinopterygii</taxon>
        <taxon>Neopterygii</taxon>
        <taxon>Teleostei</taxon>
        <taxon>Neoteleostei</taxon>
        <taxon>Acanthomorphata</taxon>
        <taxon>Eupercaria</taxon>
        <taxon>Perciformes</taxon>
        <taxon>Notothenioidei</taxon>
        <taxon>Nototheniidae</taxon>
        <taxon>Dissostichus</taxon>
    </lineage>
</organism>
<dbReference type="InterPro" id="IPR036638">
    <property type="entry name" value="HLH_DNA-bd_sf"/>
</dbReference>
<feature type="coiled-coil region" evidence="11">
    <location>
        <begin position="392"/>
        <end position="433"/>
    </location>
</feature>
<dbReference type="Proteomes" id="UP000518266">
    <property type="component" value="Unassembled WGS sequence"/>
</dbReference>
<reference evidence="14 15" key="1">
    <citation type="submission" date="2020-03" db="EMBL/GenBank/DDBJ databases">
        <title>Dissostichus mawsoni Genome sequencing and assembly.</title>
        <authorList>
            <person name="Park H."/>
        </authorList>
    </citation>
    <scope>NUCLEOTIDE SEQUENCE [LARGE SCALE GENOMIC DNA]</scope>
    <source>
        <strain evidence="14">DM0001</strain>
        <tissue evidence="14">Muscle</tissue>
    </source>
</reference>
<dbReference type="GO" id="GO:0000978">
    <property type="term" value="F:RNA polymerase II cis-regulatory region sequence-specific DNA binding"/>
    <property type="evidence" value="ECO:0007669"/>
    <property type="project" value="TreeGrafter"/>
</dbReference>
<dbReference type="GO" id="GO:0005634">
    <property type="term" value="C:nucleus"/>
    <property type="evidence" value="ECO:0007669"/>
    <property type="project" value="UniProtKB-SubCell"/>
</dbReference>
<feature type="coiled-coil region" evidence="11">
    <location>
        <begin position="133"/>
        <end position="161"/>
    </location>
</feature>
<feature type="region of interest" description="Disordered" evidence="12">
    <location>
        <begin position="230"/>
        <end position="270"/>
    </location>
</feature>
<dbReference type="SMART" id="SM00353">
    <property type="entry name" value="HLH"/>
    <property type="match status" value="1"/>
</dbReference>
<dbReference type="Gene3D" id="4.10.280.10">
    <property type="entry name" value="Helix-loop-helix DNA-binding domain"/>
    <property type="match status" value="1"/>
</dbReference>
<dbReference type="GO" id="GO:0000981">
    <property type="term" value="F:DNA-binding transcription factor activity, RNA polymerase II-specific"/>
    <property type="evidence" value="ECO:0007669"/>
    <property type="project" value="TreeGrafter"/>
</dbReference>
<evidence type="ECO:0000313" key="14">
    <source>
        <dbReference type="EMBL" id="KAF3840996.1"/>
    </source>
</evidence>
<dbReference type="InterPro" id="IPR011598">
    <property type="entry name" value="bHLH_dom"/>
</dbReference>
<keyword evidence="11" id="KW-0175">Coiled coil</keyword>
<feature type="region of interest" description="Disordered" evidence="12">
    <location>
        <begin position="1"/>
        <end position="20"/>
    </location>
</feature>
<keyword evidence="15" id="KW-1185">Reference proteome</keyword>
<dbReference type="PANTHER" id="PTHR11969:SF96">
    <property type="entry name" value="MAX NETWORK TRANSCRIPTIONAL REPRESSOR B"/>
    <property type="match status" value="1"/>
</dbReference>
<dbReference type="PROSITE" id="PS50888">
    <property type="entry name" value="BHLH"/>
    <property type="match status" value="1"/>
</dbReference>
<evidence type="ECO:0000256" key="9">
    <source>
        <dbReference type="ARBA" id="ARBA00070444"/>
    </source>
</evidence>
<evidence type="ECO:0000256" key="5">
    <source>
        <dbReference type="ARBA" id="ARBA00023163"/>
    </source>
</evidence>
<dbReference type="EMBL" id="JAAKFY010000020">
    <property type="protein sequence ID" value="KAF3840996.1"/>
    <property type="molecule type" value="Genomic_DNA"/>
</dbReference>
<dbReference type="CDD" id="cd11402">
    <property type="entry name" value="bHLHzip_Mnt"/>
    <property type="match status" value="1"/>
</dbReference>
<evidence type="ECO:0000256" key="8">
    <source>
        <dbReference type="ARBA" id="ARBA00062701"/>
    </source>
</evidence>
<name>A0A7J5XV46_DISMA</name>
<comment type="caution">
    <text evidence="14">The sequence shown here is derived from an EMBL/GenBank/DDBJ whole genome shotgun (WGS) entry which is preliminary data.</text>
</comment>
<dbReference type="PANTHER" id="PTHR11969">
    <property type="entry name" value="MAX DIMERIZATION, MAD"/>
    <property type="match status" value="1"/>
</dbReference>
<evidence type="ECO:0000256" key="11">
    <source>
        <dbReference type="SAM" id="Coils"/>
    </source>
</evidence>
<dbReference type="FunFam" id="4.10.280.10:FF:000034">
    <property type="entry name" value="MAX network transcriptional repressor"/>
    <property type="match status" value="1"/>
</dbReference>
<proteinExistence type="predicted"/>
<feature type="compositionally biased region" description="Low complexity" evidence="12">
    <location>
        <begin position="561"/>
        <end position="575"/>
    </location>
</feature>
<comment type="subcellular location">
    <subcellularLocation>
        <location evidence="1">Nucleus</location>
    </subcellularLocation>
</comment>
<evidence type="ECO:0000256" key="7">
    <source>
        <dbReference type="ARBA" id="ARBA00057176"/>
    </source>
</evidence>
<dbReference type="OrthoDB" id="5981879at2759"/>